<keyword evidence="9" id="KW-1185">Reference proteome</keyword>
<dbReference type="RefSeq" id="WP_187671782.1">
    <property type="nucleotide sequence ID" value="NZ_CAJFCI010000054.1"/>
</dbReference>
<evidence type="ECO:0000313" key="9">
    <source>
        <dbReference type="Proteomes" id="UP000583387"/>
    </source>
</evidence>
<evidence type="ECO:0000256" key="5">
    <source>
        <dbReference type="SAM" id="Coils"/>
    </source>
</evidence>
<name>A0A7U7ENY4_9GAMM</name>
<dbReference type="Gene3D" id="2.40.30.170">
    <property type="match status" value="1"/>
</dbReference>
<feature type="coiled-coil region" evidence="5">
    <location>
        <begin position="99"/>
        <end position="178"/>
    </location>
</feature>
<dbReference type="Proteomes" id="UP000583387">
    <property type="component" value="Unassembled WGS sequence"/>
</dbReference>
<dbReference type="NCBIfam" id="TIGR01730">
    <property type="entry name" value="RND_mfp"/>
    <property type="match status" value="1"/>
</dbReference>
<dbReference type="InterPro" id="IPR058627">
    <property type="entry name" value="MdtA-like_C"/>
</dbReference>
<dbReference type="Gene3D" id="2.40.420.20">
    <property type="match status" value="1"/>
</dbReference>
<dbReference type="GO" id="GO:0030313">
    <property type="term" value="C:cell envelope"/>
    <property type="evidence" value="ECO:0007669"/>
    <property type="project" value="UniProtKB-SubCell"/>
</dbReference>
<dbReference type="Gene3D" id="6.10.140.1990">
    <property type="match status" value="1"/>
</dbReference>
<comment type="subcellular location">
    <subcellularLocation>
        <location evidence="1">Cell envelope</location>
    </subcellularLocation>
</comment>
<evidence type="ECO:0000256" key="1">
    <source>
        <dbReference type="ARBA" id="ARBA00004196"/>
    </source>
</evidence>
<gene>
    <name evidence="8" type="primary">macA_2</name>
    <name evidence="8" type="ORF">PSEWESI4_02755</name>
</gene>
<dbReference type="GO" id="GO:0019898">
    <property type="term" value="C:extrinsic component of membrane"/>
    <property type="evidence" value="ECO:0007669"/>
    <property type="project" value="InterPro"/>
</dbReference>
<organism evidence="8 9">
    <name type="scientific">Zestomonas carbonaria</name>
    <dbReference type="NCBI Taxonomy" id="2762745"/>
    <lineage>
        <taxon>Bacteria</taxon>
        <taxon>Pseudomonadati</taxon>
        <taxon>Pseudomonadota</taxon>
        <taxon>Gammaproteobacteria</taxon>
        <taxon>Pseudomonadales</taxon>
        <taxon>Pseudomonadaceae</taxon>
        <taxon>Zestomonas</taxon>
    </lineage>
</organism>
<dbReference type="GO" id="GO:0015562">
    <property type="term" value="F:efflux transmembrane transporter activity"/>
    <property type="evidence" value="ECO:0007669"/>
    <property type="project" value="TreeGrafter"/>
</dbReference>
<keyword evidence="4 5" id="KW-0175">Coiled coil</keyword>
<dbReference type="GO" id="GO:1990195">
    <property type="term" value="C:macrolide transmembrane transporter complex"/>
    <property type="evidence" value="ECO:0007669"/>
    <property type="project" value="InterPro"/>
</dbReference>
<evidence type="ECO:0000313" key="8">
    <source>
        <dbReference type="EMBL" id="CAD5108469.1"/>
    </source>
</evidence>
<dbReference type="Gene3D" id="2.40.50.100">
    <property type="match status" value="1"/>
</dbReference>
<dbReference type="GO" id="GO:1990961">
    <property type="term" value="P:xenobiotic detoxification by transmembrane export across the plasma membrane"/>
    <property type="evidence" value="ECO:0007669"/>
    <property type="project" value="InterPro"/>
</dbReference>
<protein>
    <submittedName>
        <fullName evidence="8">Macrolide export protein MacA</fullName>
    </submittedName>
</protein>
<dbReference type="InterPro" id="IPR058625">
    <property type="entry name" value="MdtA-like_BSH"/>
</dbReference>
<proteinExistence type="inferred from homology"/>
<comment type="similarity">
    <text evidence="2">Belongs to the membrane fusion protein (MFP) (TC 8.A.1) family.</text>
</comment>
<dbReference type="PANTHER" id="PTHR30469">
    <property type="entry name" value="MULTIDRUG RESISTANCE PROTEIN MDTA"/>
    <property type="match status" value="1"/>
</dbReference>
<dbReference type="AlphaFoldDB" id="A0A7U7ENY4"/>
<dbReference type="InterPro" id="IPR030190">
    <property type="entry name" value="MacA_alpha-hairpin_sf"/>
</dbReference>
<dbReference type="Pfam" id="PF25967">
    <property type="entry name" value="RND-MFP_C"/>
    <property type="match status" value="1"/>
</dbReference>
<evidence type="ECO:0000259" key="6">
    <source>
        <dbReference type="Pfam" id="PF25917"/>
    </source>
</evidence>
<sequence>MFASKRGVTLAVATLVALSLLGAKWYSADRHARYEVVPVARGDIETTVSAIGTLKPRHQVEVGARVSGQIDRLHVKVGDRVEKGQLLVEIDPRIPRATVNAGRAQLANLEAQLTEARARHELTRQQMARQQQMHKDRATRLEDVQTAVAEHKMAIARIEQLKAQIEQTQSTLSGDEAQLDYTRIYAPMAGTVVSLSAEEGQTLNATYQTPALLRIADLSTMTVWAEVSEADVVKVKAGMPVYFTTLGGNGRRWPGQVRQVLPAPADPEGKSAGTPLAPSTNKVILYTVLFDVDNADGALMAQMTAQVSFVVDAARDALLVPLPALDASAEKPGHFQARILNAAGEAELREVRVGVRNRLSAQVLAGLEEGERLITGEGQGGERPARFQW</sequence>
<evidence type="ECO:0000256" key="2">
    <source>
        <dbReference type="ARBA" id="ARBA00009477"/>
    </source>
</evidence>
<dbReference type="InterPro" id="IPR006143">
    <property type="entry name" value="RND_pump_MFP"/>
</dbReference>
<feature type="domain" description="Multidrug resistance protein MdtA-like C-terminal permuted SH3" evidence="7">
    <location>
        <begin position="316"/>
        <end position="379"/>
    </location>
</feature>
<dbReference type="PANTHER" id="PTHR30469:SF33">
    <property type="entry name" value="SLR1207 PROTEIN"/>
    <property type="match status" value="1"/>
</dbReference>
<evidence type="ECO:0000256" key="4">
    <source>
        <dbReference type="ARBA" id="ARBA00023054"/>
    </source>
</evidence>
<dbReference type="EMBL" id="CAJFCI010000054">
    <property type="protein sequence ID" value="CAD5108469.1"/>
    <property type="molecule type" value="Genomic_DNA"/>
</dbReference>
<evidence type="ECO:0000259" key="7">
    <source>
        <dbReference type="Pfam" id="PF25967"/>
    </source>
</evidence>
<reference evidence="8 9" key="1">
    <citation type="submission" date="2020-08" db="EMBL/GenBank/DDBJ databases">
        <authorList>
            <person name="Criscuolo A."/>
        </authorList>
    </citation>
    <scope>NUCLEOTIDE SEQUENCE [LARGE SCALE GENOMIC DNA]</scope>
    <source>
        <strain evidence="8">CIP111764</strain>
    </source>
</reference>
<feature type="domain" description="Multidrug resistance protein MdtA-like barrel-sandwich hybrid" evidence="6">
    <location>
        <begin position="59"/>
        <end position="212"/>
    </location>
</feature>
<accession>A0A7U7ENY4</accession>
<dbReference type="SUPFAM" id="SSF111369">
    <property type="entry name" value="HlyD-like secretion proteins"/>
    <property type="match status" value="1"/>
</dbReference>
<keyword evidence="3" id="KW-0813">Transport</keyword>
<dbReference type="Pfam" id="PF25917">
    <property type="entry name" value="BSH_RND"/>
    <property type="match status" value="1"/>
</dbReference>
<evidence type="ECO:0000256" key="3">
    <source>
        <dbReference type="ARBA" id="ARBA00022448"/>
    </source>
</evidence>
<comment type="caution">
    <text evidence="8">The sequence shown here is derived from an EMBL/GenBank/DDBJ whole genome shotgun (WGS) entry which is preliminary data.</text>
</comment>
<dbReference type="GO" id="GO:1990281">
    <property type="term" value="C:efflux pump complex"/>
    <property type="evidence" value="ECO:0007669"/>
    <property type="project" value="TreeGrafter"/>
</dbReference>